<accession>A0A6A6I6D0</accession>
<dbReference type="InterPro" id="IPR032632">
    <property type="entry name" value="Peptidase_M16_M"/>
</dbReference>
<name>A0A6A6I6D0_9PLEO</name>
<dbReference type="AlphaFoldDB" id="A0A6A6I6D0"/>
<dbReference type="FunFam" id="3.30.830.10:FF:000005">
    <property type="entry name" value="nardilysin isoform X1"/>
    <property type="match status" value="1"/>
</dbReference>
<keyword evidence="4" id="KW-0378">Hydrolase</keyword>
<dbReference type="RefSeq" id="XP_033680880.1">
    <property type="nucleotide sequence ID" value="XM_033823973.1"/>
</dbReference>
<proteinExistence type="inferred from homology"/>
<dbReference type="GO" id="GO:0005829">
    <property type="term" value="C:cytosol"/>
    <property type="evidence" value="ECO:0007669"/>
    <property type="project" value="TreeGrafter"/>
</dbReference>
<evidence type="ECO:0000256" key="6">
    <source>
        <dbReference type="ARBA" id="ARBA00023049"/>
    </source>
</evidence>
<dbReference type="Pfam" id="PF05193">
    <property type="entry name" value="Peptidase_M16_C"/>
    <property type="match status" value="1"/>
</dbReference>
<feature type="domain" description="Peptidase M16 N-terminal" evidence="7">
    <location>
        <begin position="39"/>
        <end position="202"/>
    </location>
</feature>
<keyword evidence="6" id="KW-0482">Metalloprotease</keyword>
<dbReference type="InterPro" id="IPR011249">
    <property type="entry name" value="Metalloenz_LuxS/M16"/>
</dbReference>
<protein>
    <recommendedName>
        <fullName evidence="13">LuxS/MPP-like metallohydrolase</fullName>
    </recommendedName>
</protein>
<dbReference type="FunFam" id="3.30.830.10:FF:000003">
    <property type="entry name" value="Insulin-degrading enzyme"/>
    <property type="match status" value="1"/>
</dbReference>
<keyword evidence="3" id="KW-0479">Metal-binding</keyword>
<dbReference type="Pfam" id="PF22456">
    <property type="entry name" value="PqqF-like_C_4"/>
    <property type="match status" value="1"/>
</dbReference>
<feature type="domain" description="Peptidase M16 middle/third" evidence="9">
    <location>
        <begin position="413"/>
        <end position="699"/>
    </location>
</feature>
<keyword evidence="5" id="KW-0862">Zinc</keyword>
<evidence type="ECO:0000256" key="4">
    <source>
        <dbReference type="ARBA" id="ARBA00022801"/>
    </source>
</evidence>
<feature type="domain" description="Peptidase M16 C-terminal" evidence="8">
    <location>
        <begin position="229"/>
        <end position="407"/>
    </location>
</feature>
<evidence type="ECO:0000256" key="1">
    <source>
        <dbReference type="ARBA" id="ARBA00007261"/>
    </source>
</evidence>
<dbReference type="Pfam" id="PF16187">
    <property type="entry name" value="Peptidase_M16_M"/>
    <property type="match status" value="1"/>
</dbReference>
<dbReference type="GO" id="GO:0051603">
    <property type="term" value="P:proteolysis involved in protein catabolic process"/>
    <property type="evidence" value="ECO:0007669"/>
    <property type="project" value="TreeGrafter"/>
</dbReference>
<evidence type="ECO:0000259" key="8">
    <source>
        <dbReference type="Pfam" id="PF05193"/>
    </source>
</evidence>
<feature type="domain" description="Coenzyme PQQ synthesis protein F-like C-terminal lobe" evidence="10">
    <location>
        <begin position="806"/>
        <end position="904"/>
    </location>
</feature>
<dbReference type="GeneID" id="54577303"/>
<evidence type="ECO:0000256" key="3">
    <source>
        <dbReference type="ARBA" id="ARBA00022723"/>
    </source>
</evidence>
<evidence type="ECO:0000259" key="10">
    <source>
        <dbReference type="Pfam" id="PF22456"/>
    </source>
</evidence>
<reference evidence="11" key="1">
    <citation type="journal article" date="2020" name="Stud. Mycol.">
        <title>101 Dothideomycetes genomes: a test case for predicting lifestyles and emergence of pathogens.</title>
        <authorList>
            <person name="Haridas S."/>
            <person name="Albert R."/>
            <person name="Binder M."/>
            <person name="Bloem J."/>
            <person name="Labutti K."/>
            <person name="Salamov A."/>
            <person name="Andreopoulos B."/>
            <person name="Baker S."/>
            <person name="Barry K."/>
            <person name="Bills G."/>
            <person name="Bluhm B."/>
            <person name="Cannon C."/>
            <person name="Castanera R."/>
            <person name="Culley D."/>
            <person name="Daum C."/>
            <person name="Ezra D."/>
            <person name="Gonzalez J."/>
            <person name="Henrissat B."/>
            <person name="Kuo A."/>
            <person name="Liang C."/>
            <person name="Lipzen A."/>
            <person name="Lutzoni F."/>
            <person name="Magnuson J."/>
            <person name="Mondo S."/>
            <person name="Nolan M."/>
            <person name="Ohm R."/>
            <person name="Pangilinan J."/>
            <person name="Park H.-J."/>
            <person name="Ramirez L."/>
            <person name="Alfaro M."/>
            <person name="Sun H."/>
            <person name="Tritt A."/>
            <person name="Yoshinaga Y."/>
            <person name="Zwiers L.-H."/>
            <person name="Turgeon B."/>
            <person name="Goodwin S."/>
            <person name="Spatafora J."/>
            <person name="Crous P."/>
            <person name="Grigoriev I."/>
        </authorList>
    </citation>
    <scope>NUCLEOTIDE SEQUENCE</scope>
    <source>
        <strain evidence="11">CBS 122368</strain>
    </source>
</reference>
<dbReference type="InterPro" id="IPR007863">
    <property type="entry name" value="Peptidase_M16_C"/>
</dbReference>
<evidence type="ECO:0008006" key="13">
    <source>
        <dbReference type="Google" id="ProtNLM"/>
    </source>
</evidence>
<dbReference type="OrthoDB" id="952271at2759"/>
<dbReference type="InterPro" id="IPR011765">
    <property type="entry name" value="Pept_M16_N"/>
</dbReference>
<evidence type="ECO:0000259" key="9">
    <source>
        <dbReference type="Pfam" id="PF16187"/>
    </source>
</evidence>
<evidence type="ECO:0000256" key="5">
    <source>
        <dbReference type="ARBA" id="ARBA00022833"/>
    </source>
</evidence>
<dbReference type="Proteomes" id="UP000800094">
    <property type="component" value="Unassembled WGS sequence"/>
</dbReference>
<organism evidence="11 12">
    <name type="scientific">Trematosphaeria pertusa</name>
    <dbReference type="NCBI Taxonomy" id="390896"/>
    <lineage>
        <taxon>Eukaryota</taxon>
        <taxon>Fungi</taxon>
        <taxon>Dikarya</taxon>
        <taxon>Ascomycota</taxon>
        <taxon>Pezizomycotina</taxon>
        <taxon>Dothideomycetes</taxon>
        <taxon>Pleosporomycetidae</taxon>
        <taxon>Pleosporales</taxon>
        <taxon>Massarineae</taxon>
        <taxon>Trematosphaeriaceae</taxon>
        <taxon>Trematosphaeria</taxon>
    </lineage>
</organism>
<dbReference type="GO" id="GO:0046872">
    <property type="term" value="F:metal ion binding"/>
    <property type="evidence" value="ECO:0007669"/>
    <property type="project" value="UniProtKB-KW"/>
</dbReference>
<dbReference type="Gene3D" id="3.30.830.10">
    <property type="entry name" value="Metalloenzyme, LuxS/M16 peptidase-like"/>
    <property type="match status" value="4"/>
</dbReference>
<dbReference type="GO" id="GO:0043171">
    <property type="term" value="P:peptide catabolic process"/>
    <property type="evidence" value="ECO:0007669"/>
    <property type="project" value="TreeGrafter"/>
</dbReference>
<dbReference type="PANTHER" id="PTHR43690:SF18">
    <property type="entry name" value="INSULIN-DEGRADING ENZYME-RELATED"/>
    <property type="match status" value="1"/>
</dbReference>
<gene>
    <name evidence="11" type="ORF">BU26DRAFT_432390</name>
</gene>
<sequence length="1112" mass="127282">MSESLSRDVASRPRIEDLERPALDDRSYRIITLQNQLEVLLIHDAKTDKASAALDVNVGSFSDEQDMPGIAHAVEHLLFMGTEKYPEENNYNKYLTSHSGHSNAYTASTSTNYYFELAASSSTPASSKAPTPNATQEHLPISKEQSPLWGALDRFGQFFICPLFLEDTVDREIKAVDSENKKNLQMDTWRLHQLNKSLSNPEHPYNHFSTGSWTTLHDDPLARGVEIRKAFMKFHAEHYSANRMKLVVLGREDLDTLEEWVEEIFSKVPNKDLPRKRWDHVSVYTPKELLIQTFARPVYDSRSLELSFLYRDEEEFYESHPARYISHLIGHEGPGSILAYIKAKGWANGLGAGGSSLCPGTGLFNINVKLTEDGLQHYKEILKIIFQYIAMVCEKEPQEWVVEEQIKMSEVEFRFKQNSAPSRTTSALASVMQRPYDRKQILSGPAVIKKFDPKLISEAMTYLRPDNFRFTVISQDFPGGWDRKEKWYGTEYKTEKIPEDFLAELKAAFESKVRPAELHFPHKNEFIPNRLEVEKKLVQEPLKTPKLIRNDEAVRIWWKKDDQFWVPKANVNIHFRTPMAHITPRAAVLTTIYRDLVNDALVEYSYDADISGLVYDFNNHSTGLSITVSGYNDKLHVLLEKVLVSIRDLEVREDRFKIVLDRMSRGFRNWNYGQPFHQVGTYSRWFRTEHAFMNDELAKELEGVTPQDVQQFFPQVLAQCHIEVLAHGNLYKEEALKITDLVEKTIRPKKLPPSQWPIRRSLILPTGSNFIYERQLVDPANVNHCIEYSLYLGNRMDRTLRAKQLLLAQMTDEPVFNQLRTIEQLGYVVFSGPVAGNTWAGYRILIQSEKDCRYLEGRIEHFLTSFEKMLDDMSEEDFEKHKGAVMSKRLEKLKNLNQEGNRFWNHMFSDAYDFLQSEIDAQHVEPLTKSGMKAFYTHFISPASPHRSKLSVHLIAQSHAKQPTLPEAKTQALTVLRTIFTEEKIPDSTPELSNLLQSRIDACTSATDIPEAISAHLTTDLKLDSKEQVDKIMDEAKAALGLADSGLAGEVKTLVDVDKALEEKALVGIEGGHAREPVLITDVHAWKAGLQMSTGVRPVRNLEEFMEDAAKL</sequence>
<dbReference type="Pfam" id="PF00675">
    <property type="entry name" value="Peptidase_M16"/>
    <property type="match status" value="1"/>
</dbReference>
<evidence type="ECO:0000256" key="2">
    <source>
        <dbReference type="ARBA" id="ARBA00022670"/>
    </source>
</evidence>
<dbReference type="InterPro" id="IPR054734">
    <property type="entry name" value="PqqF-like_C_4"/>
</dbReference>
<evidence type="ECO:0000313" key="12">
    <source>
        <dbReference type="Proteomes" id="UP000800094"/>
    </source>
</evidence>
<dbReference type="EMBL" id="ML987199">
    <property type="protein sequence ID" value="KAF2245876.1"/>
    <property type="molecule type" value="Genomic_DNA"/>
</dbReference>
<keyword evidence="12" id="KW-1185">Reference proteome</keyword>
<dbReference type="SUPFAM" id="SSF63411">
    <property type="entry name" value="LuxS/MPP-like metallohydrolase"/>
    <property type="match status" value="4"/>
</dbReference>
<evidence type="ECO:0000313" key="11">
    <source>
        <dbReference type="EMBL" id="KAF2245876.1"/>
    </source>
</evidence>
<comment type="similarity">
    <text evidence="1">Belongs to the peptidase M16 family.</text>
</comment>
<dbReference type="GO" id="GO:0004222">
    <property type="term" value="F:metalloendopeptidase activity"/>
    <property type="evidence" value="ECO:0007669"/>
    <property type="project" value="TreeGrafter"/>
</dbReference>
<keyword evidence="2" id="KW-0645">Protease</keyword>
<dbReference type="FunFam" id="3.30.830.10:FF:000004">
    <property type="entry name" value="Putative insulin-degrading enzyme"/>
    <property type="match status" value="1"/>
</dbReference>
<dbReference type="GO" id="GO:0005739">
    <property type="term" value="C:mitochondrion"/>
    <property type="evidence" value="ECO:0007669"/>
    <property type="project" value="TreeGrafter"/>
</dbReference>
<dbReference type="InterPro" id="IPR050626">
    <property type="entry name" value="Peptidase_M16"/>
</dbReference>
<dbReference type="PANTHER" id="PTHR43690">
    <property type="entry name" value="NARDILYSIN"/>
    <property type="match status" value="1"/>
</dbReference>
<evidence type="ECO:0000259" key="7">
    <source>
        <dbReference type="Pfam" id="PF00675"/>
    </source>
</evidence>